<dbReference type="EMBL" id="RBRS01000362">
    <property type="protein sequence ID" value="RMR11717.1"/>
    <property type="molecule type" value="Genomic_DNA"/>
</dbReference>
<gene>
    <name evidence="1" type="ORF">ALP90_00117</name>
</gene>
<comment type="caution">
    <text evidence="1">The sequence shown here is derived from an EMBL/GenBank/DDBJ whole genome shotgun (WGS) entry which is preliminary data.</text>
</comment>
<dbReference type="AlphaFoldDB" id="A0A3M4S9S0"/>
<organism evidence="1 2">
    <name type="scientific">Pseudomonas amygdali pv. ulmi</name>
    <dbReference type="NCBI Taxonomy" id="251720"/>
    <lineage>
        <taxon>Bacteria</taxon>
        <taxon>Pseudomonadati</taxon>
        <taxon>Pseudomonadota</taxon>
        <taxon>Gammaproteobacteria</taxon>
        <taxon>Pseudomonadales</taxon>
        <taxon>Pseudomonadaceae</taxon>
        <taxon>Pseudomonas</taxon>
        <taxon>Pseudomonas amygdali</taxon>
    </lineage>
</organism>
<dbReference type="Proteomes" id="UP000271097">
    <property type="component" value="Unassembled WGS sequence"/>
</dbReference>
<reference evidence="1 2" key="1">
    <citation type="submission" date="2018-08" db="EMBL/GenBank/DDBJ databases">
        <title>Recombination of ecologically and evolutionarily significant loci maintains genetic cohesion in the Pseudomonas syringae species complex.</title>
        <authorList>
            <person name="Dillon M."/>
            <person name="Thakur S."/>
            <person name="Almeida R.N.D."/>
            <person name="Weir B.S."/>
            <person name="Guttman D.S."/>
        </authorList>
    </citation>
    <scope>NUCLEOTIDE SEQUENCE [LARGE SCALE GENOMIC DNA]</scope>
    <source>
        <strain evidence="1 2">ICMP 5931</strain>
    </source>
</reference>
<evidence type="ECO:0000313" key="2">
    <source>
        <dbReference type="Proteomes" id="UP000271097"/>
    </source>
</evidence>
<sequence length="244" mass="28010">MQRLPKGCNTLRVGTLYDFRTIENENLRDEGEGTFLYRVEFPALTKVSSDWLAAFKFQGQARIRIGHMEPSSSGVRIKDFTMEGAGHNCWIYCMSLSTDSAGDISKTHEDKWSIPEDKFTEFGNYLGALLWESIGVNDLPDEIVKNNSLQSIQKRLRLDIDVRIVEYKERALYIDKESDLPIQQIQALERTMAFIKPVDFAPEREVRIAFWLSFDNKLISISNNPKFLSLRPIDGLLRSEPPKA</sequence>
<name>A0A3M4S9S0_PSEA0</name>
<protein>
    <submittedName>
        <fullName evidence="1">Uncharacterized protein</fullName>
    </submittedName>
</protein>
<evidence type="ECO:0000313" key="1">
    <source>
        <dbReference type="EMBL" id="RMR11717.1"/>
    </source>
</evidence>
<accession>A0A3M4S9S0</accession>
<proteinExistence type="predicted"/>